<dbReference type="CDD" id="cd11332">
    <property type="entry name" value="AmyAc_OligoGlu_TS"/>
    <property type="match status" value="1"/>
</dbReference>
<protein>
    <submittedName>
        <fullName evidence="3">Alpha-glucosidase</fullName>
    </submittedName>
</protein>
<sequence length="542" mass="60631">MAEAKTTTTTRWWRGAAIYQVYVRSFADGNGDGVGDLQGLLRKLPYIAELGIDAIWLNPWYPSPMADGGYDVADYRAIEPLFGSLVEAEKLIDEAHALGIKIIIDIVPNHCSDQHPWFLQAIAEGPDSPVRELFWFKPGKGEDGSEPPNDWQSRFGGPAWTRTTNPDGTAGDWYLHLYSPEQPDFNWTNRRVHDEFEDILRFWLDRGVDGFRIDVADGLVKEDGLPDLNGETPEPLPFSDQDGVHEIYRHWRRVADEYPGERIFVGEMWLPDPERFARYLRADELHSAFNFDFLGCPWEASALRGVIDDTLAAHAPVGAPPTWVLSNHDVTRHVTRYGRADTSFDFGDRQHLAPTDFDLGTRRARAAALLTTSLPGGVYVYQGEELGLWEVENLADELREDPVWVRSGHTDRGRDGCRIPIPWGGAEPPFRFGDGTAWLPQPEEWSDFTAEVEAADPESMLSLYRNALRLRRSEEALGDGDLTWLDLGPGVLAFTRSPGFACVVNLSSAPIPLPEHDSVLLTSAPLVDGDLPSDTAAWLRLS</sequence>
<feature type="domain" description="Glycosyl hydrolase family 13 catalytic" evidence="2">
    <location>
        <begin position="20"/>
        <end position="418"/>
    </location>
</feature>
<dbReference type="SMART" id="SM00642">
    <property type="entry name" value="Aamy"/>
    <property type="match status" value="1"/>
</dbReference>
<dbReference type="InterPro" id="IPR045857">
    <property type="entry name" value="O16G_dom_2"/>
</dbReference>
<accession>A0A2T0SME4</accession>
<dbReference type="GO" id="GO:0009313">
    <property type="term" value="P:oligosaccharide catabolic process"/>
    <property type="evidence" value="ECO:0007669"/>
    <property type="project" value="TreeGrafter"/>
</dbReference>
<dbReference type="RefSeq" id="WP_106194726.1">
    <property type="nucleotide sequence ID" value="NZ_PVTF01000016.1"/>
</dbReference>
<reference evidence="3 4" key="1">
    <citation type="submission" date="2018-03" db="EMBL/GenBank/DDBJ databases">
        <title>Genomic Encyclopedia of Archaeal and Bacterial Type Strains, Phase II (KMG-II): from individual species to whole genera.</title>
        <authorList>
            <person name="Goeker M."/>
        </authorList>
    </citation>
    <scope>NUCLEOTIDE SEQUENCE [LARGE SCALE GENOMIC DNA]</scope>
    <source>
        <strain evidence="3 4">DSM 44720</strain>
    </source>
</reference>
<dbReference type="PANTHER" id="PTHR10357:SF179">
    <property type="entry name" value="NEUTRAL AND BASIC AMINO ACID TRANSPORT PROTEIN RBAT"/>
    <property type="match status" value="1"/>
</dbReference>
<evidence type="ECO:0000259" key="2">
    <source>
        <dbReference type="SMART" id="SM00642"/>
    </source>
</evidence>
<proteinExistence type="inferred from homology"/>
<gene>
    <name evidence="3" type="ORF">CLV43_11663</name>
</gene>
<dbReference type="AlphaFoldDB" id="A0A2T0SME4"/>
<evidence type="ECO:0000256" key="1">
    <source>
        <dbReference type="ARBA" id="ARBA00008061"/>
    </source>
</evidence>
<dbReference type="Gene3D" id="3.20.20.80">
    <property type="entry name" value="Glycosidases"/>
    <property type="match status" value="1"/>
</dbReference>
<keyword evidence="4" id="KW-1185">Reference proteome</keyword>
<dbReference type="InterPro" id="IPR006047">
    <property type="entry name" value="GH13_cat_dom"/>
</dbReference>
<dbReference type="PANTHER" id="PTHR10357">
    <property type="entry name" value="ALPHA-AMYLASE FAMILY MEMBER"/>
    <property type="match status" value="1"/>
</dbReference>
<dbReference type="Proteomes" id="UP000239494">
    <property type="component" value="Unassembled WGS sequence"/>
</dbReference>
<evidence type="ECO:0000313" key="3">
    <source>
        <dbReference type="EMBL" id="PRY34556.1"/>
    </source>
</evidence>
<dbReference type="Gene3D" id="3.90.400.10">
    <property type="entry name" value="Oligo-1,6-glucosidase, Domain 2"/>
    <property type="match status" value="1"/>
</dbReference>
<evidence type="ECO:0000313" key="4">
    <source>
        <dbReference type="Proteomes" id="UP000239494"/>
    </source>
</evidence>
<dbReference type="OrthoDB" id="9043248at2"/>
<comment type="caution">
    <text evidence="3">The sequence shown here is derived from an EMBL/GenBank/DDBJ whole genome shotgun (WGS) entry which is preliminary data.</text>
</comment>
<comment type="similarity">
    <text evidence="1">Belongs to the glycosyl hydrolase 13 family.</text>
</comment>
<organism evidence="3 4">
    <name type="scientific">Umezawaea tangerina</name>
    <dbReference type="NCBI Taxonomy" id="84725"/>
    <lineage>
        <taxon>Bacteria</taxon>
        <taxon>Bacillati</taxon>
        <taxon>Actinomycetota</taxon>
        <taxon>Actinomycetes</taxon>
        <taxon>Pseudonocardiales</taxon>
        <taxon>Pseudonocardiaceae</taxon>
        <taxon>Umezawaea</taxon>
    </lineage>
</organism>
<dbReference type="EMBL" id="PVTF01000016">
    <property type="protein sequence ID" value="PRY34556.1"/>
    <property type="molecule type" value="Genomic_DNA"/>
</dbReference>
<name>A0A2T0SME4_9PSEU</name>
<dbReference type="InterPro" id="IPR017853">
    <property type="entry name" value="GH"/>
</dbReference>
<dbReference type="GO" id="GO:0004556">
    <property type="term" value="F:alpha-amylase activity"/>
    <property type="evidence" value="ECO:0007669"/>
    <property type="project" value="TreeGrafter"/>
</dbReference>
<dbReference type="SUPFAM" id="SSF51445">
    <property type="entry name" value="(Trans)glycosidases"/>
    <property type="match status" value="1"/>
</dbReference>
<dbReference type="Pfam" id="PF00128">
    <property type="entry name" value="Alpha-amylase"/>
    <property type="match status" value="1"/>
</dbReference>